<proteinExistence type="predicted"/>
<keyword evidence="4" id="KW-1185">Reference proteome</keyword>
<gene>
    <name evidence="3" type="ORF">LUZ63_006750</name>
</gene>
<dbReference type="InterPro" id="IPR044824">
    <property type="entry name" value="MAIN-like"/>
</dbReference>
<dbReference type="InterPro" id="IPR019557">
    <property type="entry name" value="AminoTfrase-like_pln_mobile"/>
</dbReference>
<feature type="region of interest" description="Disordered" evidence="1">
    <location>
        <begin position="443"/>
        <end position="501"/>
    </location>
</feature>
<dbReference type="EMBL" id="JAMQYH010000002">
    <property type="protein sequence ID" value="KAJ1698238.1"/>
    <property type="molecule type" value="Genomic_DNA"/>
</dbReference>
<dbReference type="AlphaFoldDB" id="A0A9Q0CQR6"/>
<evidence type="ECO:0000259" key="2">
    <source>
        <dbReference type="Pfam" id="PF10536"/>
    </source>
</evidence>
<dbReference type="OrthoDB" id="10383891at2759"/>
<dbReference type="PANTHER" id="PTHR46033">
    <property type="entry name" value="PROTEIN MAIN-LIKE 2"/>
    <property type="match status" value="1"/>
</dbReference>
<feature type="compositionally biased region" description="Polar residues" evidence="1">
    <location>
        <begin position="476"/>
        <end position="500"/>
    </location>
</feature>
<accession>A0A9Q0CQR6</accession>
<name>A0A9Q0CQR6_9POAL</name>
<comment type="caution">
    <text evidence="3">The sequence shown here is derived from an EMBL/GenBank/DDBJ whole genome shotgun (WGS) entry which is preliminary data.</text>
</comment>
<protein>
    <recommendedName>
        <fullName evidence="2">Aminotransferase-like plant mobile domain-containing protein</fullName>
    </recommendedName>
</protein>
<evidence type="ECO:0000256" key="1">
    <source>
        <dbReference type="SAM" id="MobiDB-lite"/>
    </source>
</evidence>
<dbReference type="Proteomes" id="UP001151287">
    <property type="component" value="Unassembled WGS sequence"/>
</dbReference>
<dbReference type="Pfam" id="PF10536">
    <property type="entry name" value="PMD"/>
    <property type="match status" value="1"/>
</dbReference>
<feature type="domain" description="Aminotransferase-like plant mobile" evidence="2">
    <location>
        <begin position="1"/>
        <end position="277"/>
    </location>
</feature>
<dbReference type="PANTHER" id="PTHR46033:SF8">
    <property type="entry name" value="PROTEIN MAINTENANCE OF MERISTEMS-LIKE"/>
    <property type="match status" value="1"/>
</dbReference>
<organism evidence="3 4">
    <name type="scientific">Rhynchospora breviuscula</name>
    <dbReference type="NCBI Taxonomy" id="2022672"/>
    <lineage>
        <taxon>Eukaryota</taxon>
        <taxon>Viridiplantae</taxon>
        <taxon>Streptophyta</taxon>
        <taxon>Embryophyta</taxon>
        <taxon>Tracheophyta</taxon>
        <taxon>Spermatophyta</taxon>
        <taxon>Magnoliopsida</taxon>
        <taxon>Liliopsida</taxon>
        <taxon>Poales</taxon>
        <taxon>Cyperaceae</taxon>
        <taxon>Cyperoideae</taxon>
        <taxon>Rhynchosporeae</taxon>
        <taxon>Rhynchospora</taxon>
    </lineage>
</organism>
<sequence length="564" mass="63995">MTVTLEDVAFIYGLPTEGSPVTGSTKATDWAEKVQKWICPVSPVRHWARENRSDCHMMKLRFLRTKFKNGPSPEASEEELDRYTRVLCLHMFGTIMFPDTSHNCVPVYYLDLIEGSLNEERKINWGGAVIACLYRALDRAALKFKKPSGPWLLLLYWAWSYLPVCRPAVGPVKGLGLPDLDSCLPFAWKWNQARTWAKNNHREAVQSARDSLVLMEVDDVNWQPYLEYFRLMPRHAQAGSLSFHLRLPCIHYFEIGWTFPDRCRHQQGLVQAFSPPLPIAWNTMITLYNYNHGTVRKGADWSSVFAPLIAMWDETVLRSQAESVDRRVWSDTNQRKYARYMRETGAAELPVSRAEAYARRRQQPISELQYTPVAPGVHVQGKSAVSTAMEVIGLLAKKDFRRVGKKILRNCRSQLQNASMSFQLEDLLENEGFPQNIDEIADSDTETSVPEDPVQPEDLVQPNEPVQRPQEPIQPHYTQIPASGPTPSQFQASGSTSTSHFAGISYDPTGILSSFMPQYPPYPHYTMFGQPAFPYGGSFSSQAEYTSFSSQPAFGYDPVFSTNP</sequence>
<evidence type="ECO:0000313" key="3">
    <source>
        <dbReference type="EMBL" id="KAJ1698238.1"/>
    </source>
</evidence>
<evidence type="ECO:0000313" key="4">
    <source>
        <dbReference type="Proteomes" id="UP001151287"/>
    </source>
</evidence>
<reference evidence="3" key="1">
    <citation type="journal article" date="2022" name="Cell">
        <title>Repeat-based holocentromeres influence genome architecture and karyotype evolution.</title>
        <authorList>
            <person name="Hofstatter P.G."/>
            <person name="Thangavel G."/>
            <person name="Lux T."/>
            <person name="Neumann P."/>
            <person name="Vondrak T."/>
            <person name="Novak P."/>
            <person name="Zhang M."/>
            <person name="Costa L."/>
            <person name="Castellani M."/>
            <person name="Scott A."/>
            <person name="Toegelov H."/>
            <person name="Fuchs J."/>
            <person name="Mata-Sucre Y."/>
            <person name="Dias Y."/>
            <person name="Vanzela A.L.L."/>
            <person name="Huettel B."/>
            <person name="Almeida C.C.S."/>
            <person name="Simkova H."/>
            <person name="Souza G."/>
            <person name="Pedrosa-Harand A."/>
            <person name="Macas J."/>
            <person name="Mayer K.F.X."/>
            <person name="Houben A."/>
            <person name="Marques A."/>
        </authorList>
    </citation>
    <scope>NUCLEOTIDE SEQUENCE</scope>
    <source>
        <strain evidence="3">RhyBre1mFocal</strain>
    </source>
</reference>
<dbReference type="GO" id="GO:0010073">
    <property type="term" value="P:meristem maintenance"/>
    <property type="evidence" value="ECO:0007669"/>
    <property type="project" value="InterPro"/>
</dbReference>